<evidence type="ECO:0000256" key="1">
    <source>
        <dbReference type="PROSITE-ProRule" id="PRU00175"/>
    </source>
</evidence>
<proteinExistence type="evidence at transcript level"/>
<protein>
    <recommendedName>
        <fullName evidence="3">RING-type domain-containing protein</fullName>
    </recommendedName>
</protein>
<keyword evidence="1" id="KW-0862">Zinc</keyword>
<keyword evidence="1" id="KW-0479">Metal-binding</keyword>
<feature type="compositionally biased region" description="Polar residues" evidence="2">
    <location>
        <begin position="384"/>
        <end position="399"/>
    </location>
</feature>
<dbReference type="PANTHER" id="PTHR12433:SF11">
    <property type="entry name" value="MEDIATOR OF RNA POLYMERASE II TRANSCRIPTION SUBUNIT 25"/>
    <property type="match status" value="1"/>
</dbReference>
<evidence type="ECO:0000256" key="2">
    <source>
        <dbReference type="SAM" id="MobiDB-lite"/>
    </source>
</evidence>
<feature type="region of interest" description="Disordered" evidence="2">
    <location>
        <begin position="352"/>
        <end position="371"/>
    </location>
</feature>
<sequence length="410" mass="45046">MEVVDETMPNPESGFSSGRPEAPVAAFEGFEEDFVYAVEDDNSGEDVMVVLSPGNPKYRRKIDKGTSGSEGKGVVETQLVDAHDTDATSSCSICMEPWTSGGNHRISCLPCGHLFGRPCIIKWIRQRGGNIGKCPQCNKMCKVKDIRTLYVSRIAAVDGEMLQELTSLRAENEKLMLENKNLKDERRQRKSIQLGLLGLGAGNSPAGNLSLPSTATVAQPRAATQEKYTKVWEGLLGGSRQGKPVPICRLEGYRNIRSSEIIAADWPSSMQIIRLISQDHITSIHYPGKADFLIFRPLNSHGFLMQLAERKLSAVIQLPTQTLLLSTSDKPSRMCGMLFPGDTVVFEPQLPSQPRLQQQQQQQQPQGMPSAMGQAFVQGQLPNQTRPQLMSQSQFQGQGPESMPGAAYLT</sequence>
<dbReference type="AlphaFoldDB" id="B8LN79"/>
<accession>B8LN79</accession>
<dbReference type="GO" id="GO:0016592">
    <property type="term" value="C:mediator complex"/>
    <property type="evidence" value="ECO:0007669"/>
    <property type="project" value="TreeGrafter"/>
</dbReference>
<dbReference type="PROSITE" id="PS50089">
    <property type="entry name" value="ZF_RING_2"/>
    <property type="match status" value="1"/>
</dbReference>
<dbReference type="InterPro" id="IPR013083">
    <property type="entry name" value="Znf_RING/FYVE/PHD"/>
</dbReference>
<reference evidence="4" key="1">
    <citation type="submission" date="2007-06" db="EMBL/GenBank/DDBJ databases">
        <title>Full length cDNA sequences from Sitka Spruce (Picea sitchensis).</title>
        <authorList>
            <person name="Ralph S.G."/>
            <person name="Chun H.E."/>
            <person name="Liao N."/>
            <person name="Ali J."/>
            <person name="Reid K."/>
            <person name="Kolosova N."/>
            <person name="Cooper N."/>
            <person name="Cullis C."/>
            <person name="Jancsik S."/>
            <person name="Moore R."/>
            <person name="Mayo M."/>
            <person name="Wagner S."/>
            <person name="Holt R.A."/>
            <person name="Jones S.J.M."/>
            <person name="Marra M.A."/>
            <person name="Ritland C.E."/>
            <person name="Ritland K."/>
            <person name="Bohlmann J."/>
        </authorList>
    </citation>
    <scope>NUCLEOTIDE SEQUENCE</scope>
    <source>
        <tissue evidence="4">Green portion of the leader tissue</tissue>
    </source>
</reference>
<dbReference type="InterPro" id="IPR001841">
    <property type="entry name" value="Znf_RING"/>
</dbReference>
<dbReference type="GO" id="GO:0008270">
    <property type="term" value="F:zinc ion binding"/>
    <property type="evidence" value="ECO:0007669"/>
    <property type="project" value="UniProtKB-KW"/>
</dbReference>
<dbReference type="EMBL" id="EF677274">
    <property type="protein sequence ID" value="ABR17109.1"/>
    <property type="molecule type" value="mRNA"/>
</dbReference>
<evidence type="ECO:0000313" key="4">
    <source>
        <dbReference type="EMBL" id="ABR17109.1"/>
    </source>
</evidence>
<keyword evidence="1" id="KW-0863">Zinc-finger</keyword>
<dbReference type="SMART" id="SM00184">
    <property type="entry name" value="RING"/>
    <property type="match status" value="1"/>
</dbReference>
<feature type="region of interest" description="Disordered" evidence="2">
    <location>
        <begin position="1"/>
        <end position="21"/>
    </location>
</feature>
<dbReference type="Pfam" id="PF13639">
    <property type="entry name" value="zf-RING_2"/>
    <property type="match status" value="1"/>
</dbReference>
<feature type="region of interest" description="Disordered" evidence="2">
    <location>
        <begin position="384"/>
        <end position="410"/>
    </location>
</feature>
<dbReference type="PANTHER" id="PTHR12433">
    <property type="entry name" value="MEDIATOR OF RNA POLYMERASE II TRANSCRIPTION SUBUNIT 25"/>
    <property type="match status" value="1"/>
</dbReference>
<dbReference type="SUPFAM" id="SSF57850">
    <property type="entry name" value="RING/U-box"/>
    <property type="match status" value="1"/>
</dbReference>
<organism evidence="4">
    <name type="scientific">Picea sitchensis</name>
    <name type="common">Sitka spruce</name>
    <name type="synonym">Pinus sitchensis</name>
    <dbReference type="NCBI Taxonomy" id="3332"/>
    <lineage>
        <taxon>Eukaryota</taxon>
        <taxon>Viridiplantae</taxon>
        <taxon>Streptophyta</taxon>
        <taxon>Embryophyta</taxon>
        <taxon>Tracheophyta</taxon>
        <taxon>Spermatophyta</taxon>
        <taxon>Pinopsida</taxon>
        <taxon>Pinidae</taxon>
        <taxon>Conifers I</taxon>
        <taxon>Pinales</taxon>
        <taxon>Pinaceae</taxon>
        <taxon>Picea</taxon>
    </lineage>
</organism>
<name>B8LN79_PICSI</name>
<feature type="domain" description="RING-type" evidence="3">
    <location>
        <begin position="91"/>
        <end position="138"/>
    </location>
</feature>
<dbReference type="GO" id="GO:0005667">
    <property type="term" value="C:transcription regulator complex"/>
    <property type="evidence" value="ECO:0007669"/>
    <property type="project" value="TreeGrafter"/>
</dbReference>
<dbReference type="Gene3D" id="3.30.40.10">
    <property type="entry name" value="Zinc/RING finger domain, C3HC4 (zinc finger)"/>
    <property type="match status" value="1"/>
</dbReference>
<evidence type="ECO:0000259" key="3">
    <source>
        <dbReference type="PROSITE" id="PS50089"/>
    </source>
</evidence>
<dbReference type="CDD" id="cd16450">
    <property type="entry name" value="mRING-C3HGC3_RFWD3"/>
    <property type="match status" value="1"/>
</dbReference>
<dbReference type="GO" id="GO:0045944">
    <property type="term" value="P:positive regulation of transcription by RNA polymerase II"/>
    <property type="evidence" value="ECO:0007669"/>
    <property type="project" value="TreeGrafter"/>
</dbReference>